<dbReference type="SUPFAM" id="SSF56204">
    <property type="entry name" value="Hect, E3 ligase catalytic domain"/>
    <property type="match status" value="1"/>
</dbReference>
<feature type="transmembrane region" description="Helical" evidence="11">
    <location>
        <begin position="6"/>
        <end position="27"/>
    </location>
</feature>
<organism evidence="14 15">
    <name type="scientific">Saprolegnia parasitica (strain CBS 223.65)</name>
    <dbReference type="NCBI Taxonomy" id="695850"/>
    <lineage>
        <taxon>Eukaryota</taxon>
        <taxon>Sar</taxon>
        <taxon>Stramenopiles</taxon>
        <taxon>Oomycota</taxon>
        <taxon>Saprolegniomycetes</taxon>
        <taxon>Saprolegniales</taxon>
        <taxon>Saprolegniaceae</taxon>
        <taxon>Saprolegnia</taxon>
    </lineage>
</organism>
<dbReference type="Gene3D" id="3.30.2410.10">
    <property type="entry name" value="Hect, E3 ligase catalytic domain"/>
    <property type="match status" value="1"/>
</dbReference>
<dbReference type="PROSITE" id="PS50237">
    <property type="entry name" value="HECT"/>
    <property type="match status" value="1"/>
</dbReference>
<dbReference type="InterPro" id="IPR001876">
    <property type="entry name" value="Znf_RanBP2"/>
</dbReference>
<evidence type="ECO:0000313" key="15">
    <source>
        <dbReference type="Proteomes" id="UP000030745"/>
    </source>
</evidence>
<comment type="catalytic activity">
    <reaction evidence="1">
        <text>S-ubiquitinyl-[E2 ubiquitin-conjugating enzyme]-L-cysteine + [acceptor protein]-L-lysine = [E2 ubiquitin-conjugating enzyme]-L-cysteine + N(6)-ubiquitinyl-[acceptor protein]-L-lysine.</text>
        <dbReference type="EC" id="2.3.2.26"/>
    </reaction>
</comment>
<dbReference type="GO" id="GO:0005737">
    <property type="term" value="C:cytoplasm"/>
    <property type="evidence" value="ECO:0007669"/>
    <property type="project" value="TreeGrafter"/>
</dbReference>
<dbReference type="PROSITE" id="PS01358">
    <property type="entry name" value="ZF_RANBP2_1"/>
    <property type="match status" value="1"/>
</dbReference>
<evidence type="ECO:0000256" key="3">
    <source>
        <dbReference type="ARBA" id="ARBA00012485"/>
    </source>
</evidence>
<evidence type="ECO:0000256" key="1">
    <source>
        <dbReference type="ARBA" id="ARBA00000885"/>
    </source>
</evidence>
<keyword evidence="4" id="KW-0808">Transferase</keyword>
<dbReference type="PANTHER" id="PTHR11254">
    <property type="entry name" value="HECT DOMAIN UBIQUITIN-PROTEIN LIGASE"/>
    <property type="match status" value="1"/>
</dbReference>
<dbReference type="GO" id="GO:0016567">
    <property type="term" value="P:protein ubiquitination"/>
    <property type="evidence" value="ECO:0007669"/>
    <property type="project" value="TreeGrafter"/>
</dbReference>
<evidence type="ECO:0000256" key="5">
    <source>
        <dbReference type="ARBA" id="ARBA00022723"/>
    </source>
</evidence>
<dbReference type="Gene3D" id="3.30.2160.10">
    <property type="entry name" value="Hect, E3 ligase catalytic domain"/>
    <property type="match status" value="1"/>
</dbReference>
<dbReference type="SMART" id="SM00119">
    <property type="entry name" value="HECTc"/>
    <property type="match status" value="1"/>
</dbReference>
<dbReference type="STRING" id="695850.A0A067C6W0"/>
<dbReference type="InterPro" id="IPR035983">
    <property type="entry name" value="Hect_E3_ubiquitin_ligase"/>
</dbReference>
<dbReference type="InterPro" id="IPR015967">
    <property type="entry name" value="Rcmb_RecR_Znf"/>
</dbReference>
<dbReference type="PANTHER" id="PTHR11254:SF440">
    <property type="entry name" value="E3 UBIQUITIN-PROTEIN LIGASE NEDD-4"/>
    <property type="match status" value="1"/>
</dbReference>
<dbReference type="OMA" id="GLEREWY"/>
<protein>
    <recommendedName>
        <fullName evidence="3">HECT-type E3 ubiquitin transferase</fullName>
        <ecNumber evidence="3">2.3.2.26</ecNumber>
    </recommendedName>
</protein>
<keyword evidence="7 9" id="KW-0833">Ubl conjugation pathway</keyword>
<dbReference type="InterPro" id="IPR000569">
    <property type="entry name" value="HECT_dom"/>
</dbReference>
<dbReference type="GO" id="GO:0061630">
    <property type="term" value="F:ubiquitin protein ligase activity"/>
    <property type="evidence" value="ECO:0007669"/>
    <property type="project" value="UniProtKB-EC"/>
</dbReference>
<dbReference type="GO" id="GO:0006310">
    <property type="term" value="P:DNA recombination"/>
    <property type="evidence" value="ECO:0007669"/>
    <property type="project" value="InterPro"/>
</dbReference>
<keyword evidence="15" id="KW-1185">Reference proteome</keyword>
<evidence type="ECO:0000313" key="14">
    <source>
        <dbReference type="EMBL" id="KDO22547.1"/>
    </source>
</evidence>
<keyword evidence="6 10" id="KW-0863">Zinc-finger</keyword>
<evidence type="ECO:0000256" key="11">
    <source>
        <dbReference type="SAM" id="Phobius"/>
    </source>
</evidence>
<dbReference type="GO" id="GO:0006281">
    <property type="term" value="P:DNA repair"/>
    <property type="evidence" value="ECO:0007669"/>
    <property type="project" value="InterPro"/>
</dbReference>
<keyword evidence="11" id="KW-0472">Membrane</keyword>
<dbReference type="GeneID" id="24133750"/>
<evidence type="ECO:0000259" key="12">
    <source>
        <dbReference type="PROSITE" id="PS50199"/>
    </source>
</evidence>
<evidence type="ECO:0000256" key="7">
    <source>
        <dbReference type="ARBA" id="ARBA00022786"/>
    </source>
</evidence>
<gene>
    <name evidence="14" type="ORF">SPRG_11729</name>
</gene>
<reference evidence="14 15" key="1">
    <citation type="journal article" date="2013" name="PLoS Genet.">
        <title>Distinctive expansion of potential virulence genes in the genome of the oomycete fish pathogen Saprolegnia parasitica.</title>
        <authorList>
            <person name="Jiang R.H."/>
            <person name="de Bruijn I."/>
            <person name="Haas B.J."/>
            <person name="Belmonte R."/>
            <person name="Lobach L."/>
            <person name="Christie J."/>
            <person name="van den Ackerveken G."/>
            <person name="Bottin A."/>
            <person name="Bulone V."/>
            <person name="Diaz-Moreno S.M."/>
            <person name="Dumas B."/>
            <person name="Fan L."/>
            <person name="Gaulin E."/>
            <person name="Govers F."/>
            <person name="Grenville-Briggs L.J."/>
            <person name="Horner N.R."/>
            <person name="Levin J.Z."/>
            <person name="Mammella M."/>
            <person name="Meijer H.J."/>
            <person name="Morris P."/>
            <person name="Nusbaum C."/>
            <person name="Oome S."/>
            <person name="Phillips A.J."/>
            <person name="van Rooyen D."/>
            <person name="Rzeszutek E."/>
            <person name="Saraiva M."/>
            <person name="Secombes C.J."/>
            <person name="Seidl M.F."/>
            <person name="Snel B."/>
            <person name="Stassen J.H."/>
            <person name="Sykes S."/>
            <person name="Tripathy S."/>
            <person name="van den Berg H."/>
            <person name="Vega-Arreguin J.C."/>
            <person name="Wawra S."/>
            <person name="Young S.K."/>
            <person name="Zeng Q."/>
            <person name="Dieguez-Uribeondo J."/>
            <person name="Russ C."/>
            <person name="Tyler B.M."/>
            <person name="van West P."/>
        </authorList>
    </citation>
    <scope>NUCLEOTIDE SEQUENCE [LARGE SCALE GENOMIC DNA]</scope>
    <source>
        <strain evidence="14 15">CBS 223.65</strain>
    </source>
</reference>
<dbReference type="GO" id="GO:0008270">
    <property type="term" value="F:zinc ion binding"/>
    <property type="evidence" value="ECO:0007669"/>
    <property type="project" value="UniProtKB-KW"/>
</dbReference>
<dbReference type="PROSITE" id="PS01300">
    <property type="entry name" value="RECR"/>
    <property type="match status" value="1"/>
</dbReference>
<sequence length="510" mass="56293">MGTDVFVIATYIVMLVLLVAWGVCQYVGRTRASVSLLPGVDTVQDLATTDTAAGTWTCAACAFANSSAASTCLLCGIDQRNATPYVCVSTPKATSAAQHRRDWHRFVLPNGQYRWQHVRGERFEASAYVVHVHDASVRPETVASFNARRREASEDVVAVHALPFPQKFQWFLKAVAWLKAGQRHRFVTLCTARHGDGDVVQAMCRVLDPLSEADVHKPFSVRFDDEPGVDAGGLEREWYTLVASALFDPATGYFTTTHGHTLEIDAAMDPQWYRGIGRFIGRALFDGHALPARFNVVLLKHLAGMPFGLDDLRFVDPSLHASLHWLVTAEHHDVAALALDFSVLSPDGSVIDLVPGGRDVLVTNDNKEAFVASYVQHRCVSRASASLAAFLGGVNDILPSRMLSVFDHEELRLMLCGLDVIDVADWKRHTFIYGGNCEQNTIAWFWDIVAGFSPAQRARLLQFVTGSPCVPFQGFRGLTTRDGKLCHFTLRVVPMTDATIYPVARTCCNR</sequence>
<evidence type="ECO:0000256" key="6">
    <source>
        <dbReference type="ARBA" id="ARBA00022771"/>
    </source>
</evidence>
<dbReference type="KEGG" id="spar:SPRG_11729"/>
<evidence type="ECO:0000256" key="2">
    <source>
        <dbReference type="ARBA" id="ARBA00004906"/>
    </source>
</evidence>
<dbReference type="Proteomes" id="UP000030745">
    <property type="component" value="Unassembled WGS sequence"/>
</dbReference>
<dbReference type="OrthoDB" id="423283at2759"/>
<keyword evidence="11" id="KW-0812">Transmembrane</keyword>
<dbReference type="PROSITE" id="PS50199">
    <property type="entry name" value="ZF_RANBP2_2"/>
    <property type="match status" value="1"/>
</dbReference>
<evidence type="ECO:0000256" key="8">
    <source>
        <dbReference type="ARBA" id="ARBA00022833"/>
    </source>
</evidence>
<accession>A0A067C6W0</accession>
<dbReference type="EMBL" id="KK583267">
    <property type="protein sequence ID" value="KDO22547.1"/>
    <property type="molecule type" value="Genomic_DNA"/>
</dbReference>
<dbReference type="RefSeq" id="XP_012206793.1">
    <property type="nucleotide sequence ID" value="XM_012351403.1"/>
</dbReference>
<evidence type="ECO:0000259" key="13">
    <source>
        <dbReference type="PROSITE" id="PS50237"/>
    </source>
</evidence>
<evidence type="ECO:0000256" key="4">
    <source>
        <dbReference type="ARBA" id="ARBA00022679"/>
    </source>
</evidence>
<keyword evidence="11" id="KW-1133">Transmembrane helix</keyword>
<name>A0A067C6W0_SAPPC</name>
<dbReference type="Pfam" id="PF00632">
    <property type="entry name" value="HECT"/>
    <property type="match status" value="1"/>
</dbReference>
<proteinExistence type="predicted"/>
<keyword evidence="5" id="KW-0479">Metal-binding</keyword>
<feature type="active site" description="Glycyl thioester intermediate" evidence="9">
    <location>
        <position position="507"/>
    </location>
</feature>
<dbReference type="InterPro" id="IPR050409">
    <property type="entry name" value="E3_ubiq-protein_ligase"/>
</dbReference>
<keyword evidence="8" id="KW-0862">Zinc</keyword>
<dbReference type="EC" id="2.3.2.26" evidence="3"/>
<dbReference type="VEuPathDB" id="FungiDB:SPRG_11729"/>
<feature type="domain" description="HECT" evidence="13">
    <location>
        <begin position="211"/>
        <end position="510"/>
    </location>
</feature>
<dbReference type="Gene3D" id="3.90.1750.10">
    <property type="entry name" value="Hect, E3 ligase catalytic domains"/>
    <property type="match status" value="1"/>
</dbReference>
<feature type="domain" description="RanBP2-type" evidence="12">
    <location>
        <begin position="52"/>
        <end position="81"/>
    </location>
</feature>
<evidence type="ECO:0000256" key="9">
    <source>
        <dbReference type="PROSITE-ProRule" id="PRU00104"/>
    </source>
</evidence>
<dbReference type="GO" id="GO:0006511">
    <property type="term" value="P:ubiquitin-dependent protein catabolic process"/>
    <property type="evidence" value="ECO:0007669"/>
    <property type="project" value="TreeGrafter"/>
</dbReference>
<dbReference type="AlphaFoldDB" id="A0A067C6W0"/>
<evidence type="ECO:0000256" key="10">
    <source>
        <dbReference type="PROSITE-ProRule" id="PRU00322"/>
    </source>
</evidence>
<comment type="pathway">
    <text evidence="2">Protein modification; protein ubiquitination.</text>
</comment>